<evidence type="ECO:0000313" key="6">
    <source>
        <dbReference type="Proteomes" id="UP001299970"/>
    </source>
</evidence>
<evidence type="ECO:0000313" key="5">
    <source>
        <dbReference type="EMBL" id="MCH6165565.1"/>
    </source>
</evidence>
<dbReference type="SMART" id="SM00866">
    <property type="entry name" value="UTRA"/>
    <property type="match status" value="1"/>
</dbReference>
<dbReference type="Pfam" id="PF07702">
    <property type="entry name" value="UTRA"/>
    <property type="match status" value="1"/>
</dbReference>
<accession>A0ABS9TAK3</accession>
<comment type="caution">
    <text evidence="5">The sequence shown here is derived from an EMBL/GenBank/DDBJ whole genome shotgun (WGS) entry which is preliminary data.</text>
</comment>
<reference evidence="5 6" key="1">
    <citation type="submission" date="2022-03" db="EMBL/GenBank/DDBJ databases">
        <title>Pseudonocardia alaer sp. nov., a novel actinomycete isolated from reed forest soil.</title>
        <authorList>
            <person name="Wang L."/>
        </authorList>
    </citation>
    <scope>NUCLEOTIDE SEQUENCE [LARGE SCALE GENOMIC DNA]</scope>
    <source>
        <strain evidence="5 6">Y-16303</strain>
    </source>
</reference>
<evidence type="ECO:0000256" key="2">
    <source>
        <dbReference type="ARBA" id="ARBA00023125"/>
    </source>
</evidence>
<keyword evidence="3" id="KW-0804">Transcription</keyword>
<gene>
    <name evidence="5" type="ORF">MMF94_07715</name>
</gene>
<feature type="domain" description="HTH gntR-type" evidence="4">
    <location>
        <begin position="16"/>
        <end position="84"/>
    </location>
</feature>
<dbReference type="Pfam" id="PF00392">
    <property type="entry name" value="GntR"/>
    <property type="match status" value="1"/>
</dbReference>
<dbReference type="InterPro" id="IPR050679">
    <property type="entry name" value="Bact_HTH_transcr_reg"/>
</dbReference>
<dbReference type="CDD" id="cd07377">
    <property type="entry name" value="WHTH_GntR"/>
    <property type="match status" value="1"/>
</dbReference>
<dbReference type="InterPro" id="IPR011663">
    <property type="entry name" value="UTRA"/>
</dbReference>
<dbReference type="InterPro" id="IPR000524">
    <property type="entry name" value="Tscrpt_reg_HTH_GntR"/>
</dbReference>
<dbReference type="PANTHER" id="PTHR44846">
    <property type="entry name" value="MANNOSYL-D-GLYCERATE TRANSPORT/METABOLISM SYSTEM REPRESSOR MNGR-RELATED"/>
    <property type="match status" value="1"/>
</dbReference>
<dbReference type="EMBL" id="JAKXMK010000006">
    <property type="protein sequence ID" value="MCH6165565.1"/>
    <property type="molecule type" value="Genomic_DNA"/>
</dbReference>
<dbReference type="InterPro" id="IPR028978">
    <property type="entry name" value="Chorismate_lyase_/UTRA_dom_sf"/>
</dbReference>
<keyword evidence="2" id="KW-0238">DNA-binding</keyword>
<protein>
    <submittedName>
        <fullName evidence="5">GntR family transcriptional regulator</fullName>
    </submittedName>
</protein>
<organism evidence="5 6">
    <name type="scientific">Pseudonocardia alaniniphila</name>
    <dbReference type="NCBI Taxonomy" id="75291"/>
    <lineage>
        <taxon>Bacteria</taxon>
        <taxon>Bacillati</taxon>
        <taxon>Actinomycetota</taxon>
        <taxon>Actinomycetes</taxon>
        <taxon>Pseudonocardiales</taxon>
        <taxon>Pseudonocardiaceae</taxon>
        <taxon>Pseudonocardia</taxon>
    </lineage>
</organism>
<evidence type="ECO:0000256" key="1">
    <source>
        <dbReference type="ARBA" id="ARBA00023015"/>
    </source>
</evidence>
<sequence>MMPDRPQVVVDRASPVPLYFQVARQLEQAIESGELPPGSRLDNEIALAEELGLSRPTMRQAIQYLVDKGLLVRRRGVGTHVARARVRRPVGLTSLYDDLSGSGQQPTTTVLSHSVGAASGVVAATLEVPEGTAVLTLERLRRTRGEPLAIMRNHLRADLVQLDPAVLEHRGLYEVLREAGITLAAAQQSIGARKASGAEARLLDEQRGAPLLTMRRTTFDDRGVVVEYGDHLYRASRYSFEVALTGR</sequence>
<dbReference type="PROSITE" id="PS50949">
    <property type="entry name" value="HTH_GNTR"/>
    <property type="match status" value="1"/>
</dbReference>
<evidence type="ECO:0000256" key="3">
    <source>
        <dbReference type="ARBA" id="ARBA00023163"/>
    </source>
</evidence>
<dbReference type="Gene3D" id="3.40.1410.10">
    <property type="entry name" value="Chorismate lyase-like"/>
    <property type="match status" value="1"/>
</dbReference>
<proteinExistence type="predicted"/>
<dbReference type="SMART" id="SM00345">
    <property type="entry name" value="HTH_GNTR"/>
    <property type="match status" value="1"/>
</dbReference>
<dbReference type="Proteomes" id="UP001299970">
    <property type="component" value="Unassembled WGS sequence"/>
</dbReference>
<dbReference type="Gene3D" id="1.10.10.10">
    <property type="entry name" value="Winged helix-like DNA-binding domain superfamily/Winged helix DNA-binding domain"/>
    <property type="match status" value="1"/>
</dbReference>
<evidence type="ECO:0000259" key="4">
    <source>
        <dbReference type="PROSITE" id="PS50949"/>
    </source>
</evidence>
<name>A0ABS9TAK3_9PSEU</name>
<dbReference type="SUPFAM" id="SSF46785">
    <property type="entry name" value="Winged helix' DNA-binding domain"/>
    <property type="match status" value="1"/>
</dbReference>
<keyword evidence="1" id="KW-0805">Transcription regulation</keyword>
<dbReference type="RefSeq" id="WP_241035598.1">
    <property type="nucleotide sequence ID" value="NZ_BAAAJF010000024.1"/>
</dbReference>
<dbReference type="SUPFAM" id="SSF64288">
    <property type="entry name" value="Chorismate lyase-like"/>
    <property type="match status" value="1"/>
</dbReference>
<dbReference type="PRINTS" id="PR00035">
    <property type="entry name" value="HTHGNTR"/>
</dbReference>
<dbReference type="InterPro" id="IPR036388">
    <property type="entry name" value="WH-like_DNA-bd_sf"/>
</dbReference>
<dbReference type="PANTHER" id="PTHR44846:SF17">
    <property type="entry name" value="GNTR-FAMILY TRANSCRIPTIONAL REGULATOR"/>
    <property type="match status" value="1"/>
</dbReference>
<keyword evidence="6" id="KW-1185">Reference proteome</keyword>
<dbReference type="InterPro" id="IPR036390">
    <property type="entry name" value="WH_DNA-bd_sf"/>
</dbReference>